<organism evidence="3 4">
    <name type="scientific">Cohnella faecalis</name>
    <dbReference type="NCBI Taxonomy" id="2315694"/>
    <lineage>
        <taxon>Bacteria</taxon>
        <taxon>Bacillati</taxon>
        <taxon>Bacillota</taxon>
        <taxon>Bacilli</taxon>
        <taxon>Bacillales</taxon>
        <taxon>Paenibacillaceae</taxon>
        <taxon>Cohnella</taxon>
    </lineage>
</organism>
<evidence type="ECO:0008006" key="5">
    <source>
        <dbReference type="Google" id="ProtNLM"/>
    </source>
</evidence>
<sequence length="184" mass="20943">MKSKWIALLGAATLAFSVPAVAAAGPAHEHGHSHDNGHRHEKADQALDWSSYPADLQALKSQLDKLRDEQKDVYRQIHEQREQIKAANHSLTQEQRKKVFGKAKTLIEKLKASSQTIREKRDQKRAAWEQFHQHTAAKQWDAAKSDLQTIVERKKDILEDQRNIVKLQKQLTELLPAAPAPKTE</sequence>
<reference evidence="3 4" key="1">
    <citation type="submission" date="2018-09" db="EMBL/GenBank/DDBJ databases">
        <title>Cohnella cavernae sp. nov., isolated from a karst cave.</title>
        <authorList>
            <person name="Zhu H."/>
        </authorList>
    </citation>
    <scope>NUCLEOTIDE SEQUENCE [LARGE SCALE GENOMIC DNA]</scope>
    <source>
        <strain evidence="3 4">K2E09-144</strain>
    </source>
</reference>
<dbReference type="AlphaFoldDB" id="A0A398CKN6"/>
<dbReference type="RefSeq" id="WP_119152695.1">
    <property type="nucleotide sequence ID" value="NZ_JBHSOV010000008.1"/>
</dbReference>
<gene>
    <name evidence="3" type="ORF">D3H35_29850</name>
</gene>
<dbReference type="EMBL" id="QXJM01000063">
    <property type="protein sequence ID" value="RIE00241.1"/>
    <property type="molecule type" value="Genomic_DNA"/>
</dbReference>
<evidence type="ECO:0000313" key="4">
    <source>
        <dbReference type="Proteomes" id="UP000266340"/>
    </source>
</evidence>
<keyword evidence="2" id="KW-0732">Signal</keyword>
<proteinExistence type="predicted"/>
<evidence type="ECO:0000256" key="1">
    <source>
        <dbReference type="SAM" id="Coils"/>
    </source>
</evidence>
<protein>
    <recommendedName>
        <fullName evidence="5">Periplasmic heavy metal sensor</fullName>
    </recommendedName>
</protein>
<comment type="caution">
    <text evidence="3">The sequence shown here is derived from an EMBL/GenBank/DDBJ whole genome shotgun (WGS) entry which is preliminary data.</text>
</comment>
<accession>A0A398CKN6</accession>
<keyword evidence="4" id="KW-1185">Reference proteome</keyword>
<evidence type="ECO:0000313" key="3">
    <source>
        <dbReference type="EMBL" id="RIE00241.1"/>
    </source>
</evidence>
<name>A0A398CKN6_9BACL</name>
<feature type="coiled-coil region" evidence="1">
    <location>
        <begin position="56"/>
        <end position="97"/>
    </location>
</feature>
<keyword evidence="1" id="KW-0175">Coiled coil</keyword>
<feature type="chain" id="PRO_5017430125" description="Periplasmic heavy metal sensor" evidence="2">
    <location>
        <begin position="23"/>
        <end position="184"/>
    </location>
</feature>
<dbReference type="Proteomes" id="UP000266340">
    <property type="component" value="Unassembled WGS sequence"/>
</dbReference>
<evidence type="ECO:0000256" key="2">
    <source>
        <dbReference type="SAM" id="SignalP"/>
    </source>
</evidence>
<feature type="signal peptide" evidence="2">
    <location>
        <begin position="1"/>
        <end position="22"/>
    </location>
</feature>
<dbReference type="OrthoDB" id="2680398at2"/>